<organism evidence="2 3">
    <name type="scientific">Janthinobacterium lividum</name>
    <dbReference type="NCBI Taxonomy" id="29581"/>
    <lineage>
        <taxon>Bacteria</taxon>
        <taxon>Pseudomonadati</taxon>
        <taxon>Pseudomonadota</taxon>
        <taxon>Betaproteobacteria</taxon>
        <taxon>Burkholderiales</taxon>
        <taxon>Oxalobacteraceae</taxon>
        <taxon>Janthinobacterium</taxon>
    </lineage>
</organism>
<reference evidence="2 3" key="1">
    <citation type="submission" date="2019-06" db="EMBL/GenBank/DDBJ databases">
        <title>Genome sequence of Janthinobacterium lividum UCD_MED1.</title>
        <authorList>
            <person name="De Leon M.E."/>
            <person name="Jospin G."/>
        </authorList>
    </citation>
    <scope>NUCLEOTIDE SEQUENCE [LARGE SCALE GENOMIC DNA]</scope>
    <source>
        <strain evidence="2 3">UCD_MED1</strain>
    </source>
</reference>
<evidence type="ECO:0000313" key="2">
    <source>
        <dbReference type="EMBL" id="TNC78360.1"/>
    </source>
</evidence>
<comment type="caution">
    <text evidence="2">The sequence shown here is derived from an EMBL/GenBank/DDBJ whole genome shotgun (WGS) entry which is preliminary data.</text>
</comment>
<accession>A0A5C4NWH5</accession>
<dbReference type="RefSeq" id="WP_139089516.1">
    <property type="nucleotide sequence ID" value="NZ_VDGE01000001.1"/>
</dbReference>
<evidence type="ECO:0000313" key="3">
    <source>
        <dbReference type="Proteomes" id="UP000305681"/>
    </source>
</evidence>
<sequence length="311" mass="34630">MNEAFEMLPFAGQAGGAGEQEWLGEWSQQWLQEGTQEGEDEGEWEGEWESEWESEWASEWEGERARPGGGRGAMRGGGLRARPPLRGPRRPAPPRYQGQGQGRRPPRYPPPPLPYPPRYRGWGGYGAIYPTIYPTPYPVFGGQQEPAPYQDTGRYQDQGQGQDQGQDQDPDQDDGQMQGEVPPILASTLGRVPGAAALRYQAVGVIPQAVNDANATGPGLYVIEFDTKDGRRAYSGQTDDLRRRLKQHHLCGKMMGIDMSAHDVYVAPLSSAAQRRILEKGIHSDMFTHRRGVLTNQRRELEMAVLGEMWG</sequence>
<feature type="compositionally biased region" description="Gly residues" evidence="1">
    <location>
        <begin position="67"/>
        <end position="79"/>
    </location>
</feature>
<gene>
    <name evidence="2" type="ORF">FHI69_03460</name>
</gene>
<name>A0A5C4NWH5_9BURK</name>
<feature type="region of interest" description="Disordered" evidence="1">
    <location>
        <begin position="30"/>
        <end position="115"/>
    </location>
</feature>
<proteinExistence type="predicted"/>
<feature type="compositionally biased region" description="Acidic residues" evidence="1">
    <location>
        <begin position="36"/>
        <end position="60"/>
    </location>
</feature>
<feature type="region of interest" description="Disordered" evidence="1">
    <location>
        <begin position="139"/>
        <end position="180"/>
    </location>
</feature>
<dbReference type="AlphaFoldDB" id="A0A5C4NWH5"/>
<dbReference type="Proteomes" id="UP000305681">
    <property type="component" value="Unassembled WGS sequence"/>
</dbReference>
<feature type="compositionally biased region" description="Low complexity" evidence="1">
    <location>
        <begin position="150"/>
        <end position="165"/>
    </location>
</feature>
<dbReference type="EMBL" id="VDGE01000001">
    <property type="protein sequence ID" value="TNC78360.1"/>
    <property type="molecule type" value="Genomic_DNA"/>
</dbReference>
<evidence type="ECO:0000256" key="1">
    <source>
        <dbReference type="SAM" id="MobiDB-lite"/>
    </source>
</evidence>
<dbReference type="CDD" id="cd00719">
    <property type="entry name" value="GIY-YIG_SF"/>
    <property type="match status" value="1"/>
</dbReference>
<protein>
    <submittedName>
        <fullName evidence="2">GIY-YIG nuclease family protein</fullName>
    </submittedName>
</protein>